<dbReference type="PANTHER" id="PTHR43214:SF43">
    <property type="entry name" value="TWO-COMPONENT RESPONSE REGULATOR"/>
    <property type="match status" value="1"/>
</dbReference>
<dbReference type="PROSITE" id="PS50110">
    <property type="entry name" value="RESPONSE_REGULATORY"/>
    <property type="match status" value="1"/>
</dbReference>
<proteinExistence type="predicted"/>
<feature type="modified residue" description="4-aspartylphosphate" evidence="3">
    <location>
        <position position="67"/>
    </location>
</feature>
<dbReference type="PROSITE" id="PS00622">
    <property type="entry name" value="HTH_LUXR_1"/>
    <property type="match status" value="1"/>
</dbReference>
<feature type="domain" description="Response regulatory" evidence="5">
    <location>
        <begin position="16"/>
        <end position="132"/>
    </location>
</feature>
<dbReference type="SMART" id="SM00448">
    <property type="entry name" value="REC"/>
    <property type="match status" value="1"/>
</dbReference>
<dbReference type="EMBL" id="BEHT01000033">
    <property type="protein sequence ID" value="GBC99646.1"/>
    <property type="molecule type" value="Genomic_DNA"/>
</dbReference>
<organism evidence="6 7">
    <name type="scientific">Candidatus Fervidibacter japonicus</name>
    <dbReference type="NCBI Taxonomy" id="2035412"/>
    <lineage>
        <taxon>Bacteria</taxon>
        <taxon>Candidatus Fervidibacterota</taxon>
        <taxon>Candidatus Fervidibacter</taxon>
    </lineage>
</organism>
<evidence type="ECO:0000256" key="3">
    <source>
        <dbReference type="PROSITE-ProRule" id="PRU00169"/>
    </source>
</evidence>
<dbReference type="Pfam" id="PF00072">
    <property type="entry name" value="Response_reg"/>
    <property type="match status" value="1"/>
</dbReference>
<dbReference type="GO" id="GO:0000160">
    <property type="term" value="P:phosphorelay signal transduction system"/>
    <property type="evidence" value="ECO:0007669"/>
    <property type="project" value="InterPro"/>
</dbReference>
<evidence type="ECO:0000313" key="6">
    <source>
        <dbReference type="EMBL" id="GBC99646.1"/>
    </source>
</evidence>
<accession>A0A2H5XEN6</accession>
<evidence type="ECO:0000259" key="4">
    <source>
        <dbReference type="PROSITE" id="PS50043"/>
    </source>
</evidence>
<dbReference type="GO" id="GO:0003677">
    <property type="term" value="F:DNA binding"/>
    <property type="evidence" value="ECO:0007669"/>
    <property type="project" value="UniProtKB-KW"/>
</dbReference>
<keyword evidence="1 3" id="KW-0597">Phosphoprotein</keyword>
<name>A0A2H5XEN6_9BACT</name>
<dbReference type="AlphaFoldDB" id="A0A2H5XEN6"/>
<comment type="caution">
    <text evidence="6">The sequence shown here is derived from an EMBL/GenBank/DDBJ whole genome shotgun (WGS) entry which is preliminary data.</text>
</comment>
<dbReference type="SUPFAM" id="SSF52172">
    <property type="entry name" value="CheY-like"/>
    <property type="match status" value="1"/>
</dbReference>
<evidence type="ECO:0000256" key="1">
    <source>
        <dbReference type="ARBA" id="ARBA00022553"/>
    </source>
</evidence>
<keyword evidence="2" id="KW-0238">DNA-binding</keyword>
<dbReference type="InterPro" id="IPR000792">
    <property type="entry name" value="Tscrpt_reg_LuxR_C"/>
</dbReference>
<dbReference type="SUPFAM" id="SSF46894">
    <property type="entry name" value="C-terminal effector domain of the bipartite response regulators"/>
    <property type="match status" value="1"/>
</dbReference>
<dbReference type="InterPro" id="IPR001789">
    <property type="entry name" value="Sig_transdc_resp-reg_receiver"/>
</dbReference>
<dbReference type="PROSITE" id="PS50043">
    <property type="entry name" value="HTH_LUXR_2"/>
    <property type="match status" value="1"/>
</dbReference>
<reference evidence="7" key="1">
    <citation type="submission" date="2017-09" db="EMBL/GenBank/DDBJ databases">
        <title>Metaegenomics of thermophilic ammonia-oxidizing enrichment culture.</title>
        <authorList>
            <person name="Kato S."/>
            <person name="Suzuki K."/>
        </authorList>
    </citation>
    <scope>NUCLEOTIDE SEQUENCE [LARGE SCALE GENOMIC DNA]</scope>
</reference>
<protein>
    <submittedName>
        <fullName evidence="6">Oxygen regulatory protein NreC</fullName>
    </submittedName>
</protein>
<sequence length="224" mass="25261">MRRANNALSQPLDRIRVLIADDHAILRDGLKALLAAETDMEVVGEAATGKEALRLVRELKPHVVLMDISMPDMTGLEATEVIKKSYPEVKVIALTVHEHETYLRRMLQVGADGYVVKRAAADELVRAIRAVMRGGVYLQPELAQTVVKKRTEQSMPKLSEREWQVLRLLAMGYTNQQIAQRLFLSVKTVETYRSRIADKLGLKTRAELVKFALQHNLLAEEPDP</sequence>
<dbReference type="GO" id="GO:0006355">
    <property type="term" value="P:regulation of DNA-templated transcription"/>
    <property type="evidence" value="ECO:0007669"/>
    <property type="project" value="InterPro"/>
</dbReference>
<dbReference type="PRINTS" id="PR00038">
    <property type="entry name" value="HTHLUXR"/>
</dbReference>
<gene>
    <name evidence="6" type="primary">nreC</name>
    <name evidence="6" type="ORF">HRbin17_02175</name>
</gene>
<evidence type="ECO:0000256" key="2">
    <source>
        <dbReference type="ARBA" id="ARBA00023125"/>
    </source>
</evidence>
<dbReference type="Gene3D" id="3.40.50.2300">
    <property type="match status" value="1"/>
</dbReference>
<evidence type="ECO:0000313" key="7">
    <source>
        <dbReference type="Proteomes" id="UP000236173"/>
    </source>
</evidence>
<feature type="domain" description="HTH luxR-type" evidence="4">
    <location>
        <begin position="151"/>
        <end position="216"/>
    </location>
</feature>
<dbReference type="InterPro" id="IPR039420">
    <property type="entry name" value="WalR-like"/>
</dbReference>
<dbReference type="InterPro" id="IPR058245">
    <property type="entry name" value="NreC/VraR/RcsB-like_REC"/>
</dbReference>
<dbReference type="Pfam" id="PF00196">
    <property type="entry name" value="GerE"/>
    <property type="match status" value="1"/>
</dbReference>
<dbReference type="SMART" id="SM00421">
    <property type="entry name" value="HTH_LUXR"/>
    <property type="match status" value="1"/>
</dbReference>
<dbReference type="CDD" id="cd06170">
    <property type="entry name" value="LuxR_C_like"/>
    <property type="match status" value="1"/>
</dbReference>
<dbReference type="CDD" id="cd17535">
    <property type="entry name" value="REC_NarL-like"/>
    <property type="match status" value="1"/>
</dbReference>
<dbReference type="InterPro" id="IPR016032">
    <property type="entry name" value="Sig_transdc_resp-reg_C-effctor"/>
</dbReference>
<dbReference type="PANTHER" id="PTHR43214">
    <property type="entry name" value="TWO-COMPONENT RESPONSE REGULATOR"/>
    <property type="match status" value="1"/>
</dbReference>
<dbReference type="Proteomes" id="UP000236173">
    <property type="component" value="Unassembled WGS sequence"/>
</dbReference>
<evidence type="ECO:0000259" key="5">
    <source>
        <dbReference type="PROSITE" id="PS50110"/>
    </source>
</evidence>
<dbReference type="InterPro" id="IPR011006">
    <property type="entry name" value="CheY-like_superfamily"/>
</dbReference>